<dbReference type="EMBL" id="BSUN01000001">
    <property type="protein sequence ID" value="GMA37333.1"/>
    <property type="molecule type" value="Genomic_DNA"/>
</dbReference>
<evidence type="ECO:0000313" key="2">
    <source>
        <dbReference type="EMBL" id="GMA37333.1"/>
    </source>
</evidence>
<dbReference type="Pfam" id="PF13401">
    <property type="entry name" value="AAA_22"/>
    <property type="match status" value="1"/>
</dbReference>
<gene>
    <name evidence="2" type="ORF">GCM10025876_35370</name>
</gene>
<dbReference type="Gene3D" id="3.40.50.300">
    <property type="entry name" value="P-loop containing nucleotide triphosphate hydrolases"/>
    <property type="match status" value="1"/>
</dbReference>
<dbReference type="InterPro" id="IPR049945">
    <property type="entry name" value="AAA_22"/>
</dbReference>
<evidence type="ECO:0000259" key="1">
    <source>
        <dbReference type="Pfam" id="PF13401"/>
    </source>
</evidence>
<reference evidence="3" key="1">
    <citation type="journal article" date="2019" name="Int. J. Syst. Evol. Microbiol.">
        <title>The Global Catalogue of Microorganisms (GCM) 10K type strain sequencing project: providing services to taxonomists for standard genome sequencing and annotation.</title>
        <authorList>
            <consortium name="The Broad Institute Genomics Platform"/>
            <consortium name="The Broad Institute Genome Sequencing Center for Infectious Disease"/>
            <person name="Wu L."/>
            <person name="Ma J."/>
        </authorList>
    </citation>
    <scope>NUCLEOTIDE SEQUENCE [LARGE SCALE GENOMIC DNA]</scope>
    <source>
        <strain evidence="3">NBRC 112299</strain>
    </source>
</reference>
<comment type="caution">
    <text evidence="2">The sequence shown here is derived from an EMBL/GenBank/DDBJ whole genome shotgun (WGS) entry which is preliminary data.</text>
</comment>
<protein>
    <recommendedName>
        <fullName evidence="1">ORC1/DEAH AAA+ ATPase domain-containing protein</fullName>
    </recommendedName>
</protein>
<name>A0ABQ6IJN0_9MICO</name>
<feature type="domain" description="ORC1/DEAH AAA+ ATPase" evidence="1">
    <location>
        <begin position="71"/>
        <end position="118"/>
    </location>
</feature>
<dbReference type="InterPro" id="IPR027417">
    <property type="entry name" value="P-loop_NTPase"/>
</dbReference>
<evidence type="ECO:0000313" key="3">
    <source>
        <dbReference type="Proteomes" id="UP001157125"/>
    </source>
</evidence>
<keyword evidence="3" id="KW-1185">Reference proteome</keyword>
<dbReference type="SUPFAM" id="SSF52540">
    <property type="entry name" value="P-loop containing nucleoside triphosphate hydrolases"/>
    <property type="match status" value="1"/>
</dbReference>
<dbReference type="RefSeq" id="WP_284329070.1">
    <property type="nucleotide sequence ID" value="NZ_BSUN01000001.1"/>
</dbReference>
<proteinExistence type="predicted"/>
<organism evidence="2 3">
    <name type="scientific">Demequina litorisediminis</name>
    <dbReference type="NCBI Taxonomy" id="1849022"/>
    <lineage>
        <taxon>Bacteria</taxon>
        <taxon>Bacillati</taxon>
        <taxon>Actinomycetota</taxon>
        <taxon>Actinomycetes</taxon>
        <taxon>Micrococcales</taxon>
        <taxon>Demequinaceae</taxon>
        <taxon>Demequina</taxon>
    </lineage>
</organism>
<dbReference type="Proteomes" id="UP001157125">
    <property type="component" value="Unassembled WGS sequence"/>
</dbReference>
<accession>A0ABQ6IJN0</accession>
<sequence>MLDVLTVEGSLAARDGVGGTAPARVVEQGKAARARVAHFRPWAAAASRSLVDVTIEALASRILASEPTAGGARIVLIDGPAGAGKTTLARRLAERLDDAPVVHADDMYEGWSGLPSLHGVLCDRVLVPLARGEEARFARWDWYRGERGNEITVPAAEVVVIEGVGVAQRCARDLASLRDVGGGPGGPAPRTMA</sequence>